<dbReference type="AlphaFoldDB" id="A0AA88A4U7"/>
<feature type="compositionally biased region" description="Polar residues" evidence="1">
    <location>
        <begin position="28"/>
        <end position="40"/>
    </location>
</feature>
<keyword evidence="3" id="KW-1185">Reference proteome</keyword>
<comment type="caution">
    <text evidence="2">The sequence shown here is derived from an EMBL/GenBank/DDBJ whole genome shotgun (WGS) entry which is preliminary data.</text>
</comment>
<organism evidence="2 3">
    <name type="scientific">Ficus carica</name>
    <name type="common">Common fig</name>
    <dbReference type="NCBI Taxonomy" id="3494"/>
    <lineage>
        <taxon>Eukaryota</taxon>
        <taxon>Viridiplantae</taxon>
        <taxon>Streptophyta</taxon>
        <taxon>Embryophyta</taxon>
        <taxon>Tracheophyta</taxon>
        <taxon>Spermatophyta</taxon>
        <taxon>Magnoliopsida</taxon>
        <taxon>eudicotyledons</taxon>
        <taxon>Gunneridae</taxon>
        <taxon>Pentapetalae</taxon>
        <taxon>rosids</taxon>
        <taxon>fabids</taxon>
        <taxon>Rosales</taxon>
        <taxon>Moraceae</taxon>
        <taxon>Ficeae</taxon>
        <taxon>Ficus</taxon>
    </lineage>
</organism>
<evidence type="ECO:0000313" key="2">
    <source>
        <dbReference type="EMBL" id="GMN49499.1"/>
    </source>
</evidence>
<feature type="region of interest" description="Disordered" evidence="1">
    <location>
        <begin position="1"/>
        <end position="42"/>
    </location>
</feature>
<dbReference type="EMBL" id="BTGU01000031">
    <property type="protein sequence ID" value="GMN49499.1"/>
    <property type="molecule type" value="Genomic_DNA"/>
</dbReference>
<sequence length="135" mass="15744">MMAWEGQPSTQQGPTVTEVPDLEEVQDETVNQPDQPQAMTPTLAVPNGRIQTFTLDHIPPSQWRYRFQEFKAWLILEVQKPNAQSRQILLQFVSRFVGILQDWWMSLREYKQLMFLQTKSVEGALPQLYSEFCGQ</sequence>
<evidence type="ECO:0000313" key="3">
    <source>
        <dbReference type="Proteomes" id="UP001187192"/>
    </source>
</evidence>
<dbReference type="Proteomes" id="UP001187192">
    <property type="component" value="Unassembled WGS sequence"/>
</dbReference>
<reference evidence="2" key="1">
    <citation type="submission" date="2023-07" db="EMBL/GenBank/DDBJ databases">
        <title>draft genome sequence of fig (Ficus carica).</title>
        <authorList>
            <person name="Takahashi T."/>
            <person name="Nishimura K."/>
        </authorList>
    </citation>
    <scope>NUCLEOTIDE SEQUENCE</scope>
</reference>
<accession>A0AA88A4U7</accession>
<protein>
    <submittedName>
        <fullName evidence="2">Uncharacterized protein</fullName>
    </submittedName>
</protein>
<gene>
    <name evidence="2" type="ORF">TIFTF001_018659</name>
</gene>
<proteinExistence type="predicted"/>
<name>A0AA88A4U7_FICCA</name>
<evidence type="ECO:0000256" key="1">
    <source>
        <dbReference type="SAM" id="MobiDB-lite"/>
    </source>
</evidence>